<accession>A0A1D6QKD9</accession>
<comment type="subcellular location">
    <subcellularLocation>
        <location evidence="1">Membrane</location>
        <topology evidence="1">Multi-pass membrane protein</topology>
    </subcellularLocation>
</comment>
<feature type="transmembrane region" description="Helical" evidence="6">
    <location>
        <begin position="248"/>
        <end position="273"/>
    </location>
</feature>
<dbReference type="AlphaFoldDB" id="A0A1D6QKD9"/>
<evidence type="ECO:0000256" key="4">
    <source>
        <dbReference type="ARBA" id="ARBA00023136"/>
    </source>
</evidence>
<keyword evidence="4 6" id="KW-0472">Membrane</keyword>
<feature type="transmembrane region" description="Helical" evidence="6">
    <location>
        <begin position="280"/>
        <end position="299"/>
    </location>
</feature>
<feature type="transmembrane region" description="Helical" evidence="6">
    <location>
        <begin position="208"/>
        <end position="228"/>
    </location>
</feature>
<proteinExistence type="predicted"/>
<evidence type="ECO:0000256" key="2">
    <source>
        <dbReference type="ARBA" id="ARBA00022692"/>
    </source>
</evidence>
<protein>
    <submittedName>
        <fullName evidence="7">p-loop containing nucleoside triphosphate hydrolase superfamily protein</fullName>
    </submittedName>
</protein>
<organism evidence="7">
    <name type="scientific">Zea mays</name>
    <name type="common">Maize</name>
    <dbReference type="NCBI Taxonomy" id="4577"/>
    <lineage>
        <taxon>Eukaryota</taxon>
        <taxon>Viridiplantae</taxon>
        <taxon>Streptophyta</taxon>
        <taxon>Embryophyta</taxon>
        <taxon>Tracheophyta</taxon>
        <taxon>Spermatophyta</taxon>
        <taxon>Magnoliopsida</taxon>
        <taxon>Liliopsida</taxon>
        <taxon>Poales</taxon>
        <taxon>Poaceae</taxon>
        <taxon>PACMAD clade</taxon>
        <taxon>Panicoideae</taxon>
        <taxon>Andropogonodae</taxon>
        <taxon>Andropogoneae</taxon>
        <taxon>Tripsacinae</taxon>
        <taxon>Zea</taxon>
    </lineage>
</organism>
<dbReference type="InterPro" id="IPR050368">
    <property type="entry name" value="ClC-type_chloride_channel"/>
</dbReference>
<evidence type="ECO:0000256" key="1">
    <source>
        <dbReference type="ARBA" id="ARBA00004141"/>
    </source>
</evidence>
<dbReference type="PANTHER" id="PTHR43427:SF13">
    <property type="entry name" value="CHLORIDE CHANNEL PROTEIN"/>
    <property type="match status" value="1"/>
</dbReference>
<evidence type="ECO:0000256" key="5">
    <source>
        <dbReference type="SAM" id="MobiDB-lite"/>
    </source>
</evidence>
<keyword evidence="7" id="KW-0378">Hydrolase</keyword>
<keyword evidence="3 6" id="KW-1133">Transmembrane helix</keyword>
<feature type="region of interest" description="Disordered" evidence="5">
    <location>
        <begin position="305"/>
        <end position="328"/>
    </location>
</feature>
<dbReference type="FunFam" id="1.10.3080.10:FF:000038">
    <property type="entry name" value="p-loop containing nucleoside triphosphate hydrolase superfamily protein"/>
    <property type="match status" value="1"/>
</dbReference>
<dbReference type="InterPro" id="IPR001807">
    <property type="entry name" value="ClC"/>
</dbReference>
<evidence type="ECO:0000256" key="3">
    <source>
        <dbReference type="ARBA" id="ARBA00022989"/>
    </source>
</evidence>
<dbReference type="Gene3D" id="1.10.3080.10">
    <property type="entry name" value="Clc chloride channel"/>
    <property type="match status" value="2"/>
</dbReference>
<dbReference type="Pfam" id="PF00654">
    <property type="entry name" value="Voltage_CLC"/>
    <property type="match status" value="2"/>
</dbReference>
<evidence type="ECO:0000313" key="7">
    <source>
        <dbReference type="EMBL" id="AQK58190.1"/>
    </source>
</evidence>
<feature type="transmembrane region" description="Helical" evidence="6">
    <location>
        <begin position="131"/>
        <end position="161"/>
    </location>
</feature>
<feature type="transmembrane region" description="Helical" evidence="6">
    <location>
        <begin position="181"/>
        <end position="201"/>
    </location>
</feature>
<name>A0A1D6QKD9_MAIZE</name>
<reference evidence="7" key="1">
    <citation type="submission" date="2015-12" db="EMBL/GenBank/DDBJ databases">
        <title>Update maize B73 reference genome by single molecule sequencing technologies.</title>
        <authorList>
            <consortium name="Maize Genome Sequencing Project"/>
            <person name="Ware D."/>
        </authorList>
    </citation>
    <scope>NUCLEOTIDE SEQUENCE</scope>
    <source>
        <tissue evidence="7">Seedling</tissue>
    </source>
</reference>
<dbReference type="GO" id="GO:0016020">
    <property type="term" value="C:membrane"/>
    <property type="evidence" value="ECO:0007669"/>
    <property type="project" value="UniProtKB-SubCell"/>
</dbReference>
<keyword evidence="2 6" id="KW-0812">Transmembrane</keyword>
<dbReference type="EMBL" id="CM000780">
    <property type="protein sequence ID" value="AQK58190.1"/>
    <property type="molecule type" value="Genomic_DNA"/>
</dbReference>
<evidence type="ECO:0000256" key="6">
    <source>
        <dbReference type="SAM" id="Phobius"/>
    </source>
</evidence>
<gene>
    <name evidence="7" type="ORF">ZEAMMB73_Zm00001d052845</name>
</gene>
<feature type="transmembrane region" description="Helical" evidence="6">
    <location>
        <begin position="38"/>
        <end position="59"/>
    </location>
</feature>
<dbReference type="GO" id="GO:0016787">
    <property type="term" value="F:hydrolase activity"/>
    <property type="evidence" value="ECO:0007669"/>
    <property type="project" value="UniProtKB-KW"/>
</dbReference>
<dbReference type="SUPFAM" id="SSF81340">
    <property type="entry name" value="Clc chloride channel"/>
    <property type="match status" value="1"/>
</dbReference>
<dbReference type="PANTHER" id="PTHR43427">
    <property type="entry name" value="CHLORIDE CHANNEL PROTEIN CLC-E"/>
    <property type="match status" value="1"/>
</dbReference>
<dbReference type="GO" id="GO:0015108">
    <property type="term" value="F:chloride transmembrane transporter activity"/>
    <property type="evidence" value="ECO:0007669"/>
    <property type="project" value="InterPro"/>
</dbReference>
<sequence>MFSVTLHDQVHVIHEWAWAGTPTEGAAWLRLQRLAYTWHRILLIPVSGGVVVGMMHGLLEIFEQIKQSLLSSQREGIDFMAAIFPTIKAIQAAITLGTGCSLGPEGPSVDIGKSCANGCAEMMENNRERRIALVAAGSAAGIASELPLYLILGMLCGVVSVAFRQLVVWFTKTFDLIRKKFGLPAVVCPALGGLGAATALCKGSGLVGGLYAPSLMIGAAVGAVFGGSAAELINSVIPGNTAVADPQAYALVGMAATLASVCSVPLTSALLLFELTKDYRILLPLMGAVGLAIWVPSVVNQSGSKDTFEATSPRHGYSSLLPPTDTNETDWRRQDGDDVELTILDIDSYHYVSNNEEMLLDDLKANSSLVSSCLTRGFQFHGNERGLVTCFPDTDLSTAKVLMEVKGIKQLPVVKRGAGRRNDGRRKVLGLLHYDSIGWCLR</sequence>
<dbReference type="InterPro" id="IPR014743">
    <property type="entry name" value="Cl-channel_core"/>
</dbReference>
<dbReference type="CDD" id="cd00400">
    <property type="entry name" value="Voltage_gated_ClC"/>
    <property type="match status" value="1"/>
</dbReference>